<gene>
    <name evidence="2" type="ORF">NC797_10585</name>
</gene>
<keyword evidence="1" id="KW-1133">Transmembrane helix</keyword>
<dbReference type="Proteomes" id="UP001145050">
    <property type="component" value="Unassembled WGS sequence"/>
</dbReference>
<dbReference type="Pfam" id="PF06691">
    <property type="entry name" value="DUF1189"/>
    <property type="match status" value="1"/>
</dbReference>
<feature type="transmembrane region" description="Helical" evidence="1">
    <location>
        <begin position="116"/>
        <end position="140"/>
    </location>
</feature>
<comment type="caution">
    <text evidence="2">The sequence shown here is derived from an EMBL/GenBank/DDBJ whole genome shotgun (WGS) entry which is preliminary data.</text>
</comment>
<feature type="transmembrane region" description="Helical" evidence="1">
    <location>
        <begin position="71"/>
        <end position="104"/>
    </location>
</feature>
<keyword evidence="1" id="KW-0472">Membrane</keyword>
<dbReference type="InterPro" id="IPR009574">
    <property type="entry name" value="DUF1189"/>
</dbReference>
<reference evidence="2" key="1">
    <citation type="submission" date="2022-06" db="EMBL/GenBank/DDBJ databases">
        <title>Aquibacillus sp. a new bacterium isolated from soil saline samples.</title>
        <authorList>
            <person name="Galisteo C."/>
            <person name="De La Haba R."/>
            <person name="Sanchez-Porro C."/>
            <person name="Ventosa A."/>
        </authorList>
    </citation>
    <scope>NUCLEOTIDE SEQUENCE</scope>
    <source>
        <strain evidence="2">3ASR75-11</strain>
    </source>
</reference>
<protein>
    <submittedName>
        <fullName evidence="2">DUF1189 domain-containing protein</fullName>
    </submittedName>
</protein>
<proteinExistence type="predicted"/>
<dbReference type="EMBL" id="JAMQKB010000009">
    <property type="protein sequence ID" value="MDC3424957.1"/>
    <property type="molecule type" value="Genomic_DNA"/>
</dbReference>
<dbReference type="AlphaFoldDB" id="A0A9X4AM19"/>
<name>A0A9X4AM19_9BACI</name>
<feature type="transmembrane region" description="Helical" evidence="1">
    <location>
        <begin position="146"/>
        <end position="163"/>
    </location>
</feature>
<dbReference type="RefSeq" id="WP_272436763.1">
    <property type="nucleotide sequence ID" value="NZ_JAMQKB010000009.1"/>
</dbReference>
<accession>A0A9X4AM19</accession>
<evidence type="ECO:0000256" key="1">
    <source>
        <dbReference type="SAM" id="Phobius"/>
    </source>
</evidence>
<evidence type="ECO:0000313" key="2">
    <source>
        <dbReference type="EMBL" id="MDC3424957.1"/>
    </source>
</evidence>
<evidence type="ECO:0000313" key="3">
    <source>
        <dbReference type="Proteomes" id="UP001145050"/>
    </source>
</evidence>
<organism evidence="2 3">
    <name type="scientific">Terrihalobacillus insolitus</name>
    <dbReference type="NCBI Taxonomy" id="2950438"/>
    <lineage>
        <taxon>Bacteria</taxon>
        <taxon>Bacillati</taxon>
        <taxon>Bacillota</taxon>
        <taxon>Bacilli</taxon>
        <taxon>Bacillales</taxon>
        <taxon>Bacillaceae</taxon>
        <taxon>Terrihalobacillus</taxon>
    </lineage>
</organism>
<keyword evidence="3" id="KW-1185">Reference proteome</keyword>
<sequence length="168" mass="19074">MSIWKQFGISFYQIKKIAAFRILKISKAIVYLFFLTLFLMIPVLVNAFINDPIIDSNLISNSIDTYGFSKYVLTIVTIPFIYLTITGLIFIFVSFLAGCGLLLAKTLKKRVDYKQVWVISSYAITTPTLSLSVIELLFPALPFTKWGLLILSLLFLLGAIRYLPKSQK</sequence>
<keyword evidence="1" id="KW-0812">Transmembrane</keyword>